<dbReference type="PANTHER" id="PTHR30055">
    <property type="entry name" value="HTH-TYPE TRANSCRIPTIONAL REGULATOR RUTR"/>
    <property type="match status" value="1"/>
</dbReference>
<keyword evidence="1 2" id="KW-0238">DNA-binding</keyword>
<evidence type="ECO:0000313" key="5">
    <source>
        <dbReference type="Proteomes" id="UP001058860"/>
    </source>
</evidence>
<gene>
    <name evidence="4" type="ORF">LRS13_18625</name>
</gene>
<keyword evidence="5" id="KW-1185">Reference proteome</keyword>
<dbReference type="PROSITE" id="PS50977">
    <property type="entry name" value="HTH_TETR_2"/>
    <property type="match status" value="1"/>
</dbReference>
<dbReference type="InterPro" id="IPR009057">
    <property type="entry name" value="Homeodomain-like_sf"/>
</dbReference>
<dbReference type="RefSeq" id="WP_353863208.1">
    <property type="nucleotide sequence ID" value="NZ_CP088295.1"/>
</dbReference>
<dbReference type="EMBL" id="CP088295">
    <property type="protein sequence ID" value="UUY02684.1"/>
    <property type="molecule type" value="Genomic_DNA"/>
</dbReference>
<evidence type="ECO:0000256" key="1">
    <source>
        <dbReference type="ARBA" id="ARBA00023125"/>
    </source>
</evidence>
<dbReference type="Gene3D" id="1.10.357.10">
    <property type="entry name" value="Tetracycline Repressor, domain 2"/>
    <property type="match status" value="1"/>
</dbReference>
<feature type="DNA-binding region" description="H-T-H motif" evidence="2">
    <location>
        <begin position="26"/>
        <end position="45"/>
    </location>
</feature>
<dbReference type="PANTHER" id="PTHR30055:SF153">
    <property type="entry name" value="HTH-TYPE TRANSCRIPTIONAL REPRESSOR RV3405C"/>
    <property type="match status" value="1"/>
</dbReference>
<accession>A0ABY5PDD4</accession>
<dbReference type="Pfam" id="PF00440">
    <property type="entry name" value="TetR_N"/>
    <property type="match status" value="1"/>
</dbReference>
<dbReference type="InterPro" id="IPR036271">
    <property type="entry name" value="Tet_transcr_reg_TetR-rel_C_sf"/>
</dbReference>
<evidence type="ECO:0000313" key="4">
    <source>
        <dbReference type="EMBL" id="UUY02684.1"/>
    </source>
</evidence>
<dbReference type="SUPFAM" id="SSF46689">
    <property type="entry name" value="Homeodomain-like"/>
    <property type="match status" value="1"/>
</dbReference>
<dbReference type="Gene3D" id="1.10.10.60">
    <property type="entry name" value="Homeodomain-like"/>
    <property type="match status" value="1"/>
</dbReference>
<feature type="domain" description="HTH tetR-type" evidence="3">
    <location>
        <begin position="3"/>
        <end position="63"/>
    </location>
</feature>
<dbReference type="InterPro" id="IPR050109">
    <property type="entry name" value="HTH-type_TetR-like_transc_reg"/>
</dbReference>
<organism evidence="4 5">
    <name type="scientific">Svornostia abyssi</name>
    <dbReference type="NCBI Taxonomy" id="2898438"/>
    <lineage>
        <taxon>Bacteria</taxon>
        <taxon>Bacillati</taxon>
        <taxon>Actinomycetota</taxon>
        <taxon>Thermoleophilia</taxon>
        <taxon>Solirubrobacterales</taxon>
        <taxon>Baekduiaceae</taxon>
        <taxon>Svornostia</taxon>
    </lineage>
</organism>
<evidence type="ECO:0000259" key="3">
    <source>
        <dbReference type="PROSITE" id="PS50977"/>
    </source>
</evidence>
<sequence>MTDATTQAILDATRGSVLDFGVRRTTLTDIARRAGVSRMTVYRRYPDVDAVLLDLMTREFGASLEATAAAAVAEAADGRGRLRLQIVAGLAALRAHPLMRKVVEAEPELLLPYMLGRLGASQRHALVLLTAAVAAGQADGSIRAGDPELMARALLLCAQSFLFLPEDDAATAALDGELGRIVDAMLASG</sequence>
<protein>
    <submittedName>
        <fullName evidence="4">TetR/AcrR family transcriptional regulator</fullName>
    </submittedName>
</protein>
<reference evidence="5" key="1">
    <citation type="submission" date="2021-11" db="EMBL/GenBank/DDBJ databases">
        <title>Cultivation dependent microbiological survey of springs from the worlds oldest radium mine currently devoted to the extraction of radon-saturated water.</title>
        <authorList>
            <person name="Kapinusova G."/>
            <person name="Smrhova T."/>
            <person name="Strejcek M."/>
            <person name="Suman J."/>
            <person name="Jani K."/>
            <person name="Pajer P."/>
            <person name="Uhlik O."/>
        </authorList>
    </citation>
    <scope>NUCLEOTIDE SEQUENCE [LARGE SCALE GENOMIC DNA]</scope>
    <source>
        <strain evidence="5">J379</strain>
    </source>
</reference>
<name>A0ABY5PDD4_9ACTN</name>
<dbReference type="InterPro" id="IPR001647">
    <property type="entry name" value="HTH_TetR"/>
</dbReference>
<evidence type="ECO:0000256" key="2">
    <source>
        <dbReference type="PROSITE-ProRule" id="PRU00335"/>
    </source>
</evidence>
<dbReference type="SUPFAM" id="SSF48498">
    <property type="entry name" value="Tetracyclin repressor-like, C-terminal domain"/>
    <property type="match status" value="1"/>
</dbReference>
<dbReference type="Proteomes" id="UP001058860">
    <property type="component" value="Chromosome"/>
</dbReference>
<proteinExistence type="predicted"/>